<dbReference type="InterPro" id="IPR013022">
    <property type="entry name" value="Xyl_isomerase-like_TIM-brl"/>
</dbReference>
<name>A0A4P8YMM4_9ENTR</name>
<evidence type="ECO:0000259" key="1">
    <source>
        <dbReference type="Pfam" id="PF01261"/>
    </source>
</evidence>
<proteinExistence type="predicted"/>
<organism evidence="2 3">
    <name type="scientific">Jejubacter calystegiae</name>
    <dbReference type="NCBI Taxonomy" id="2579935"/>
    <lineage>
        <taxon>Bacteria</taxon>
        <taxon>Pseudomonadati</taxon>
        <taxon>Pseudomonadota</taxon>
        <taxon>Gammaproteobacteria</taxon>
        <taxon>Enterobacterales</taxon>
        <taxon>Enterobacteriaceae</taxon>
        <taxon>Jejubacter</taxon>
    </lineage>
</organism>
<evidence type="ECO:0000313" key="3">
    <source>
        <dbReference type="Proteomes" id="UP000302163"/>
    </source>
</evidence>
<dbReference type="Proteomes" id="UP000302163">
    <property type="component" value="Chromosome"/>
</dbReference>
<dbReference type="PANTHER" id="PTHR12110">
    <property type="entry name" value="HYDROXYPYRUVATE ISOMERASE"/>
    <property type="match status" value="1"/>
</dbReference>
<dbReference type="PIRSF" id="PIRSF036778">
    <property type="entry name" value="UCP036778"/>
    <property type="match status" value="1"/>
</dbReference>
<sequence>MNIDIQRFCVNRKIAPGMGIAPFFQLVSQLGLNKVELRNDMSGGSVTDDLSPRAVRELAQRYGIEILSINALYPFNCPDEALMARARALLETAKETGARALVLCPLNDGTPVAARQTIDALRQLAPLFAEYDVEGLVEPLGFPCSSLRSAREAAALIHEAGAPFRLLVDTFHHALWPDAERELATLDINRVGLVHLSGVEDPRPMEQLTDEQRIMLSDADRLNSAAQVRRLEELGYRGAYSFEPFSSVMESWSGQEIERQIRQGMALIQQACG</sequence>
<evidence type="ECO:0000313" key="2">
    <source>
        <dbReference type="EMBL" id="QCT21326.1"/>
    </source>
</evidence>
<dbReference type="KEGG" id="izh:FEM41_17570"/>
<dbReference type="Gene3D" id="3.20.20.150">
    <property type="entry name" value="Divalent-metal-dependent TIM barrel enzymes"/>
    <property type="match status" value="1"/>
</dbReference>
<accession>A0A4P8YMM4</accession>
<gene>
    <name evidence="2" type="ORF">FEM41_17570</name>
</gene>
<dbReference type="Pfam" id="PF01261">
    <property type="entry name" value="AP_endonuc_2"/>
    <property type="match status" value="1"/>
</dbReference>
<dbReference type="PANTHER" id="PTHR12110:SF21">
    <property type="entry name" value="XYLOSE ISOMERASE-LIKE TIM BARREL DOMAIN-CONTAINING PROTEIN"/>
    <property type="match status" value="1"/>
</dbReference>
<dbReference type="InterPro" id="IPR050312">
    <property type="entry name" value="IolE/XylAMocC-like"/>
</dbReference>
<dbReference type="OrthoDB" id="2274384at2"/>
<dbReference type="InterPro" id="IPR014621">
    <property type="entry name" value="UCP036778_sugar_epimerase"/>
</dbReference>
<reference evidence="2 3" key="1">
    <citation type="submission" date="2019-05" db="EMBL/GenBank/DDBJ databases">
        <title>Complete genome sequence of Izhakiella calystegiae KSNA2, an endophyte isolated from beach morning glory (Calystegia soldanella).</title>
        <authorList>
            <person name="Jiang L."/>
            <person name="Jeong J.C."/>
            <person name="Kim C.Y."/>
            <person name="Kim D.H."/>
            <person name="Kim S.W."/>
            <person name="Lee j."/>
        </authorList>
    </citation>
    <scope>NUCLEOTIDE SEQUENCE [LARGE SCALE GENOMIC DNA]</scope>
    <source>
        <strain evidence="2 3">KSNA2</strain>
    </source>
</reference>
<feature type="domain" description="Xylose isomerase-like TIM barrel" evidence="1">
    <location>
        <begin position="24"/>
        <end position="269"/>
    </location>
</feature>
<dbReference type="EMBL" id="CP040428">
    <property type="protein sequence ID" value="QCT21326.1"/>
    <property type="molecule type" value="Genomic_DNA"/>
</dbReference>
<dbReference type="AlphaFoldDB" id="A0A4P8YMM4"/>
<dbReference type="SUPFAM" id="SSF51658">
    <property type="entry name" value="Xylose isomerase-like"/>
    <property type="match status" value="1"/>
</dbReference>
<dbReference type="RefSeq" id="WP_138097482.1">
    <property type="nucleotide sequence ID" value="NZ_CP040428.1"/>
</dbReference>
<protein>
    <submittedName>
        <fullName evidence="2">TIM barrel protein</fullName>
    </submittedName>
</protein>
<dbReference type="InterPro" id="IPR036237">
    <property type="entry name" value="Xyl_isomerase-like_sf"/>
</dbReference>
<keyword evidence="3" id="KW-1185">Reference proteome</keyword>